<dbReference type="InterPro" id="IPR013749">
    <property type="entry name" value="PM/HMP-P_kinase-1"/>
</dbReference>
<reference evidence="9 10" key="1">
    <citation type="submission" date="2024-09" db="EMBL/GenBank/DDBJ databases">
        <title>Rethinking Asexuality: The Enigmatic Case of Functional Sexual Genes in Lepraria (Stereocaulaceae).</title>
        <authorList>
            <person name="Doellman M."/>
            <person name="Sun Y."/>
            <person name="Barcenas-Pena A."/>
            <person name="Lumbsch H.T."/>
            <person name="Grewe F."/>
        </authorList>
    </citation>
    <scope>NUCLEOTIDE SEQUENCE [LARGE SCALE GENOMIC DNA]</scope>
    <source>
        <strain evidence="9 10">Mercado 3170</strain>
    </source>
</reference>
<dbReference type="PANTHER" id="PTHR10534">
    <property type="entry name" value="PYRIDOXAL KINASE"/>
    <property type="match status" value="1"/>
</dbReference>
<dbReference type="InterPro" id="IPR029056">
    <property type="entry name" value="Ribokinase-like"/>
</dbReference>
<comment type="caution">
    <text evidence="9">The sequence shown here is derived from an EMBL/GenBank/DDBJ whole genome shotgun (WGS) entry which is preliminary data.</text>
</comment>
<sequence>MATLVMQILGCDVAALNTVQYSNHTGYRQWKGTKTSAEEIRDLYTGLKQSYLTDFDVLLTGYIPSAEAVNAVGSIARDLKLKGSMKAGSFFWILDPVMGDEGKLYISEDVVPAYRNLLRDADLILPNQFEAETLSEIKITSLPTLKQAITKLHKTYRVPHIIVTSVSLPDKPTTMSVIGSTATSDFSPRLFKLDVPAIDCFFSGTGDMFAALTVVRFREAITDAKLKGIKSWVSPDDVEAADLPLAKAAEKVLGSMNIVLSKTKEARDQELEAMAGVMEKEKDSEKRIWLRKTKAAEVKVVRCLDDLREPKLDWKAFTFDENEGGGAIEHITEPKNDQPASAEEGEGLGMQHLAGTGKRLQSGHAKKDSVDSTLPHKRA</sequence>
<gene>
    <name evidence="9" type="ORF">N7G274_000376</name>
</gene>
<organism evidence="9 10">
    <name type="scientific">Stereocaulon virgatum</name>
    <dbReference type="NCBI Taxonomy" id="373712"/>
    <lineage>
        <taxon>Eukaryota</taxon>
        <taxon>Fungi</taxon>
        <taxon>Dikarya</taxon>
        <taxon>Ascomycota</taxon>
        <taxon>Pezizomycotina</taxon>
        <taxon>Lecanoromycetes</taxon>
        <taxon>OSLEUM clade</taxon>
        <taxon>Lecanoromycetidae</taxon>
        <taxon>Lecanorales</taxon>
        <taxon>Lecanorineae</taxon>
        <taxon>Stereocaulaceae</taxon>
        <taxon>Stereocaulon</taxon>
    </lineage>
</organism>
<protein>
    <recommendedName>
        <fullName evidence="2">pyridoxal kinase</fullName>
        <ecNumber evidence="2">2.7.1.35</ecNumber>
    </recommendedName>
</protein>
<evidence type="ECO:0000256" key="7">
    <source>
        <dbReference type="SAM" id="MobiDB-lite"/>
    </source>
</evidence>
<dbReference type="EC" id="2.7.1.35" evidence="2"/>
<dbReference type="Pfam" id="PF08543">
    <property type="entry name" value="Phos_pyr_kin"/>
    <property type="match status" value="1"/>
</dbReference>
<keyword evidence="5" id="KW-0418">Kinase</keyword>
<name>A0ABR4ARY6_9LECA</name>
<dbReference type="CDD" id="cd01173">
    <property type="entry name" value="pyridoxal_pyridoxamine_kinase"/>
    <property type="match status" value="1"/>
</dbReference>
<dbReference type="PANTHER" id="PTHR10534:SF2">
    <property type="entry name" value="PYRIDOXAL KINASE"/>
    <property type="match status" value="1"/>
</dbReference>
<keyword evidence="4" id="KW-0547">Nucleotide-binding</keyword>
<proteinExistence type="inferred from homology"/>
<dbReference type="SUPFAM" id="SSF53613">
    <property type="entry name" value="Ribokinase-like"/>
    <property type="match status" value="1"/>
</dbReference>
<evidence type="ECO:0000256" key="4">
    <source>
        <dbReference type="ARBA" id="ARBA00022741"/>
    </source>
</evidence>
<feature type="domain" description="Pyridoxamine kinase/Phosphomethylpyrimidine kinase" evidence="8">
    <location>
        <begin position="60"/>
        <end position="211"/>
    </location>
</feature>
<accession>A0ABR4ARY6</accession>
<evidence type="ECO:0000256" key="5">
    <source>
        <dbReference type="ARBA" id="ARBA00022777"/>
    </source>
</evidence>
<evidence type="ECO:0000256" key="6">
    <source>
        <dbReference type="ARBA" id="ARBA00022840"/>
    </source>
</evidence>
<evidence type="ECO:0000313" key="10">
    <source>
        <dbReference type="Proteomes" id="UP001590950"/>
    </source>
</evidence>
<dbReference type="Gene3D" id="3.40.1190.20">
    <property type="match status" value="1"/>
</dbReference>
<evidence type="ECO:0000256" key="3">
    <source>
        <dbReference type="ARBA" id="ARBA00022679"/>
    </source>
</evidence>
<evidence type="ECO:0000256" key="2">
    <source>
        <dbReference type="ARBA" id="ARBA00012104"/>
    </source>
</evidence>
<keyword evidence="10" id="KW-1185">Reference proteome</keyword>
<keyword evidence="3" id="KW-0808">Transferase</keyword>
<dbReference type="EMBL" id="JBEFKJ010000001">
    <property type="protein sequence ID" value="KAL2048464.1"/>
    <property type="molecule type" value="Genomic_DNA"/>
</dbReference>
<evidence type="ECO:0000313" key="9">
    <source>
        <dbReference type="EMBL" id="KAL2048464.1"/>
    </source>
</evidence>
<comment type="similarity">
    <text evidence="1">Belongs to the pyridoxine kinase family.</text>
</comment>
<keyword evidence="6" id="KW-0067">ATP-binding</keyword>
<dbReference type="InterPro" id="IPR004625">
    <property type="entry name" value="PyrdxlKinase"/>
</dbReference>
<feature type="region of interest" description="Disordered" evidence="7">
    <location>
        <begin position="326"/>
        <end position="379"/>
    </location>
</feature>
<evidence type="ECO:0000259" key="8">
    <source>
        <dbReference type="Pfam" id="PF08543"/>
    </source>
</evidence>
<evidence type="ECO:0000256" key="1">
    <source>
        <dbReference type="ARBA" id="ARBA00008805"/>
    </source>
</evidence>
<dbReference type="Proteomes" id="UP001590950">
    <property type="component" value="Unassembled WGS sequence"/>
</dbReference>